<feature type="compositionally biased region" description="Basic residues" evidence="1">
    <location>
        <begin position="277"/>
        <end position="286"/>
    </location>
</feature>
<comment type="caution">
    <text evidence="2">The sequence shown here is derived from an EMBL/GenBank/DDBJ whole genome shotgun (WGS) entry which is preliminary data.</text>
</comment>
<evidence type="ECO:0000256" key="1">
    <source>
        <dbReference type="SAM" id="MobiDB-lite"/>
    </source>
</evidence>
<feature type="region of interest" description="Disordered" evidence="1">
    <location>
        <begin position="206"/>
        <end position="286"/>
    </location>
</feature>
<feature type="region of interest" description="Disordered" evidence="1">
    <location>
        <begin position="1"/>
        <end position="104"/>
    </location>
</feature>
<gene>
    <name evidence="2" type="primary">mug151</name>
    <name evidence="2" type="ORF">LAWI1_G000093</name>
</gene>
<feature type="compositionally biased region" description="Polar residues" evidence="1">
    <location>
        <begin position="233"/>
        <end position="256"/>
    </location>
</feature>
<dbReference type="Pfam" id="PF07818">
    <property type="entry name" value="HCNGP"/>
    <property type="match status" value="1"/>
</dbReference>
<dbReference type="AlphaFoldDB" id="A0A559MN05"/>
<dbReference type="InterPro" id="IPR012479">
    <property type="entry name" value="SAP30BP"/>
</dbReference>
<feature type="compositionally biased region" description="Basic and acidic residues" evidence="1">
    <location>
        <begin position="215"/>
        <end position="228"/>
    </location>
</feature>
<organism evidence="2 3">
    <name type="scientific">Lachnellula willkommii</name>
    <dbReference type="NCBI Taxonomy" id="215461"/>
    <lineage>
        <taxon>Eukaryota</taxon>
        <taxon>Fungi</taxon>
        <taxon>Dikarya</taxon>
        <taxon>Ascomycota</taxon>
        <taxon>Pezizomycotina</taxon>
        <taxon>Leotiomycetes</taxon>
        <taxon>Helotiales</taxon>
        <taxon>Lachnaceae</taxon>
        <taxon>Lachnellula</taxon>
    </lineage>
</organism>
<sequence length="286" mass="31049">MAGLVSYGSSEEEDNVQENMVQEKQADKAPINHRTNGITFETQSNGSGRQPSQAESTIPLPRPDAPVAGPVIGPTVPTDDSLPMAGLLEEDQETGAAPQSPYSANRALLRDLTLPTLPNYDIPLSPPGSPVGSTNAKFKHFLELKKQGIHFNEKLAKSSALKNPSLMQKLMDFSDIDEAGQYVTTLPKDLWNPDAFPAHTYKEELAKSQQKILKRKEDEKSRGQRESVDFVPASTSGEPANRSGTPGNGVKPSQKSAAERIMAGLDRKLSSSPRVQGVKRKSRFDS</sequence>
<evidence type="ECO:0000313" key="3">
    <source>
        <dbReference type="Proteomes" id="UP000315522"/>
    </source>
</evidence>
<evidence type="ECO:0000313" key="2">
    <source>
        <dbReference type="EMBL" id="TVY94343.1"/>
    </source>
</evidence>
<proteinExistence type="predicted"/>
<dbReference type="PANTHER" id="PTHR13464">
    <property type="entry name" value="TRANSCRIPTIONAL REGULATOR PROTEIN HCNGP"/>
    <property type="match status" value="1"/>
</dbReference>
<keyword evidence="3" id="KW-1185">Reference proteome</keyword>
<protein>
    <submittedName>
        <fullName evidence="2">Meiotically up-regulated protein</fullName>
    </submittedName>
</protein>
<dbReference type="GO" id="GO:0006355">
    <property type="term" value="P:regulation of DNA-templated transcription"/>
    <property type="evidence" value="ECO:0007669"/>
    <property type="project" value="InterPro"/>
</dbReference>
<accession>A0A559MN05</accession>
<dbReference type="PANTHER" id="PTHR13464:SF0">
    <property type="entry name" value="SAP30-BINDING PROTEIN"/>
    <property type="match status" value="1"/>
</dbReference>
<dbReference type="EMBL" id="QGML01000016">
    <property type="protein sequence ID" value="TVY94343.1"/>
    <property type="molecule type" value="Genomic_DNA"/>
</dbReference>
<dbReference type="Proteomes" id="UP000315522">
    <property type="component" value="Unassembled WGS sequence"/>
</dbReference>
<name>A0A559MN05_9HELO</name>
<dbReference type="GO" id="GO:0005634">
    <property type="term" value="C:nucleus"/>
    <property type="evidence" value="ECO:0007669"/>
    <property type="project" value="TreeGrafter"/>
</dbReference>
<feature type="compositionally biased region" description="Polar residues" evidence="1">
    <location>
        <begin position="33"/>
        <end position="56"/>
    </location>
</feature>
<reference evidence="2 3" key="1">
    <citation type="submission" date="2018-05" db="EMBL/GenBank/DDBJ databases">
        <title>Genome sequencing and assembly of the regulated plant pathogen Lachnellula willkommii and related sister species for the development of diagnostic species identification markers.</title>
        <authorList>
            <person name="Giroux E."/>
            <person name="Bilodeau G."/>
        </authorList>
    </citation>
    <scope>NUCLEOTIDE SEQUENCE [LARGE SCALE GENOMIC DNA]</scope>
    <source>
        <strain evidence="2 3">CBS 172.35</strain>
    </source>
</reference>